<keyword evidence="11" id="KW-1185">Reference proteome</keyword>
<accession>A0A370CIY9</accession>
<evidence type="ECO:0000313" key="11">
    <source>
        <dbReference type="Proteomes" id="UP000226429"/>
    </source>
</evidence>
<dbReference type="GO" id="GO:0102130">
    <property type="term" value="F:malonyl-CoA methyltransferase activity"/>
    <property type="evidence" value="ECO:0007669"/>
    <property type="project" value="UniProtKB-EC"/>
</dbReference>
<keyword evidence="6 8" id="KW-0949">S-adenosyl-L-methionine</keyword>
<evidence type="ECO:0000256" key="4">
    <source>
        <dbReference type="ARBA" id="ARBA00022603"/>
    </source>
</evidence>
<dbReference type="InterPro" id="IPR050602">
    <property type="entry name" value="Malonyl-ACP_OMT"/>
</dbReference>
<keyword evidence="5 8" id="KW-0808">Transferase</keyword>
<gene>
    <name evidence="8 10" type="primary">bioC</name>
    <name evidence="10" type="ORF">CFE62_004020</name>
</gene>
<evidence type="ECO:0000259" key="9">
    <source>
        <dbReference type="Pfam" id="PF08241"/>
    </source>
</evidence>
<dbReference type="SUPFAM" id="SSF53335">
    <property type="entry name" value="S-adenosyl-L-methionine-dependent methyltransferases"/>
    <property type="match status" value="1"/>
</dbReference>
<proteinExistence type="inferred from homology"/>
<dbReference type="GO" id="GO:0008757">
    <property type="term" value="F:S-adenosylmethionine-dependent methyltransferase activity"/>
    <property type="evidence" value="ECO:0007669"/>
    <property type="project" value="InterPro"/>
</dbReference>
<evidence type="ECO:0000256" key="6">
    <source>
        <dbReference type="ARBA" id="ARBA00022691"/>
    </source>
</evidence>
<keyword evidence="4 8" id="KW-0489">Methyltransferase</keyword>
<dbReference type="GO" id="GO:0010340">
    <property type="term" value="F:carboxyl-O-methyltransferase activity"/>
    <property type="evidence" value="ECO:0007669"/>
    <property type="project" value="UniProtKB-UniRule"/>
</dbReference>
<dbReference type="GO" id="GO:0009102">
    <property type="term" value="P:biotin biosynthetic process"/>
    <property type="evidence" value="ECO:0007669"/>
    <property type="project" value="UniProtKB-UniRule"/>
</dbReference>
<organism evidence="10 11">
    <name type="scientific">Candidatus Aquirickettsiella gammari</name>
    <dbReference type="NCBI Taxonomy" id="2016198"/>
    <lineage>
        <taxon>Bacteria</taxon>
        <taxon>Pseudomonadati</taxon>
        <taxon>Pseudomonadota</taxon>
        <taxon>Gammaproteobacteria</taxon>
        <taxon>Legionellales</taxon>
        <taxon>Coxiellaceae</taxon>
        <taxon>Candidatus Aquirickettsiella</taxon>
    </lineage>
</organism>
<dbReference type="InterPro" id="IPR011814">
    <property type="entry name" value="BioC"/>
</dbReference>
<dbReference type="HAMAP" id="MF_00835">
    <property type="entry name" value="BioC"/>
    <property type="match status" value="1"/>
</dbReference>
<dbReference type="Gene3D" id="3.40.50.150">
    <property type="entry name" value="Vaccinia Virus protein VP39"/>
    <property type="match status" value="1"/>
</dbReference>
<dbReference type="InterPro" id="IPR029063">
    <property type="entry name" value="SAM-dependent_MTases_sf"/>
</dbReference>
<dbReference type="AlphaFoldDB" id="A0A370CIY9"/>
<comment type="similarity">
    <text evidence="8">Belongs to the methyltransferase superfamily.</text>
</comment>
<evidence type="ECO:0000256" key="5">
    <source>
        <dbReference type="ARBA" id="ARBA00022679"/>
    </source>
</evidence>
<comment type="catalytic activity">
    <reaction evidence="1 8">
        <text>malonyl-[ACP] + S-adenosyl-L-methionine = malonyl-[ACP] methyl ester + S-adenosyl-L-homocysteine</text>
        <dbReference type="Rhea" id="RHEA:17105"/>
        <dbReference type="Rhea" id="RHEA-COMP:9623"/>
        <dbReference type="Rhea" id="RHEA-COMP:9954"/>
        <dbReference type="ChEBI" id="CHEBI:57856"/>
        <dbReference type="ChEBI" id="CHEBI:59789"/>
        <dbReference type="ChEBI" id="CHEBI:78449"/>
        <dbReference type="ChEBI" id="CHEBI:78845"/>
        <dbReference type="EC" id="2.1.1.197"/>
    </reaction>
</comment>
<reference evidence="10 11" key="2">
    <citation type="journal article" date="2018" name="J. Invertebr. Pathol.">
        <title>'Candidatus Aquirickettsiella gammari' (Gammaproteobacteria: Legionellales: Coxiellaceae): A bacterial pathogen of the freshwater crustacean Gammarus fossarum (Malacostraca: Amphipoda).</title>
        <authorList>
            <person name="Bojko J."/>
            <person name="Dunn A.M."/>
            <person name="Stebbing P.D."/>
            <person name="van Aerle R."/>
            <person name="Bacela-Spychalska K."/>
            <person name="Bean T.P."/>
            <person name="Urrutia A."/>
            <person name="Stentiford G.D."/>
        </authorList>
    </citation>
    <scope>NUCLEOTIDE SEQUENCE [LARGE SCALE GENOMIC DNA]</scope>
    <source>
        <strain evidence="10">RA15029</strain>
    </source>
</reference>
<dbReference type="Pfam" id="PF08241">
    <property type="entry name" value="Methyltransf_11"/>
    <property type="match status" value="1"/>
</dbReference>
<dbReference type="GO" id="GO:0032259">
    <property type="term" value="P:methylation"/>
    <property type="evidence" value="ECO:0007669"/>
    <property type="project" value="UniProtKB-KW"/>
</dbReference>
<evidence type="ECO:0000256" key="8">
    <source>
        <dbReference type="HAMAP-Rule" id="MF_00835"/>
    </source>
</evidence>
<dbReference type="CDD" id="cd02440">
    <property type="entry name" value="AdoMet_MTases"/>
    <property type="match status" value="1"/>
</dbReference>
<comment type="pathway">
    <text evidence="2 8">Cofactor biosynthesis; biotin biosynthesis.</text>
</comment>
<evidence type="ECO:0000256" key="1">
    <source>
        <dbReference type="ARBA" id="ARBA00000852"/>
    </source>
</evidence>
<protein>
    <recommendedName>
        <fullName evidence="3 8">Malonyl-[acyl-carrier protein] O-methyltransferase</fullName>
        <shortName evidence="8">Malonyl-ACP O-methyltransferase</shortName>
        <ecNumber evidence="3 8">2.1.1.197</ecNumber>
    </recommendedName>
    <alternativeName>
        <fullName evidence="8">Biotin synthesis protein BioC</fullName>
    </alternativeName>
</protein>
<reference evidence="10 11" key="1">
    <citation type="journal article" date="2017" name="Int. J. Syst. Evol. Microbiol.">
        <title>Aquarickettsiella crustaci n. gen. n. sp. (Gammaproteobacteria: Legionellales: Coxiellaceae); a bacterial pathogen of the freshwater crustacean: Gammarus fossarum (Malacostraca: Amphipoda).</title>
        <authorList>
            <person name="Bojko J."/>
            <person name="Dunn A.M."/>
            <person name="Stebbing P.D."/>
            <person name="Van Aerle R."/>
            <person name="Bacela-Spychalska K."/>
            <person name="Bean T.P."/>
            <person name="Stentiford G.D."/>
        </authorList>
    </citation>
    <scope>NUCLEOTIDE SEQUENCE [LARGE SCALE GENOMIC DNA]</scope>
    <source>
        <strain evidence="10">RA15029</strain>
    </source>
</reference>
<dbReference type="NCBIfam" id="TIGR02072">
    <property type="entry name" value="BioC"/>
    <property type="match status" value="1"/>
</dbReference>
<name>A0A370CIY9_9COXI</name>
<keyword evidence="7 8" id="KW-0093">Biotin biosynthesis</keyword>
<dbReference type="PANTHER" id="PTHR13090">
    <property type="entry name" value="ARGININE-HYDROXYLASE NDUFAF5, MITOCHONDRIAL"/>
    <property type="match status" value="1"/>
</dbReference>
<evidence type="ECO:0000256" key="3">
    <source>
        <dbReference type="ARBA" id="ARBA00012327"/>
    </source>
</evidence>
<dbReference type="UniPathway" id="UPA00078"/>
<dbReference type="Proteomes" id="UP000226429">
    <property type="component" value="Unassembled WGS sequence"/>
</dbReference>
<evidence type="ECO:0000256" key="7">
    <source>
        <dbReference type="ARBA" id="ARBA00022756"/>
    </source>
</evidence>
<evidence type="ECO:0000313" key="10">
    <source>
        <dbReference type="EMBL" id="RDH40404.1"/>
    </source>
</evidence>
<comment type="caution">
    <text evidence="10">The sequence shown here is derived from an EMBL/GenBank/DDBJ whole genome shotgun (WGS) entry which is preliminary data.</text>
</comment>
<sequence>MINPLDEKKIALRFNKAAKTYDQVAVLQQQVGKALLERLQGIRCQPQTILDLGCGTGYIESFLKKAYPAAKIIGLDKASGMLSQAQYKEKEQVSSKTHWVCGYAENLPFSDHAFELIYSNLMLHWSVDFTKSLNEIRRVLKPGGLLLFSMVGPDTLQELRYCWAQVDDKPHVHVFVDMHDLGDSLLQTPFSNPVMDVDYFTLLYSKALILMKELKDLGVQNLALDRQRGLTPKGSLQKLTQAYEAFRNAEGKLPATWEIIYGHAWVAEKRTDQNNFNEIKIPLHHIRAQINNIK</sequence>
<dbReference type="PANTHER" id="PTHR13090:SF1">
    <property type="entry name" value="ARGININE-HYDROXYLASE NDUFAF5, MITOCHONDRIAL"/>
    <property type="match status" value="1"/>
</dbReference>
<dbReference type="InterPro" id="IPR013216">
    <property type="entry name" value="Methyltransf_11"/>
</dbReference>
<dbReference type="EMBL" id="NMOS02000009">
    <property type="protein sequence ID" value="RDH40404.1"/>
    <property type="molecule type" value="Genomic_DNA"/>
</dbReference>
<feature type="domain" description="Methyltransferase type 11" evidence="9">
    <location>
        <begin position="50"/>
        <end position="148"/>
    </location>
</feature>
<dbReference type="EC" id="2.1.1.197" evidence="3 8"/>
<comment type="function">
    <text evidence="8">Converts the free carboxyl group of a malonyl-thioester to its methyl ester by transfer of a methyl group from S-adenosyl-L-methionine (SAM). It allows to synthesize pimeloyl-ACP via the fatty acid synthetic pathway.</text>
</comment>
<evidence type="ECO:0000256" key="2">
    <source>
        <dbReference type="ARBA" id="ARBA00004746"/>
    </source>
</evidence>